<evidence type="ECO:0000313" key="8">
    <source>
        <dbReference type="Proteomes" id="UP000502248"/>
    </source>
</evidence>
<dbReference type="AlphaFoldDB" id="A0A7Z2VLP3"/>
<evidence type="ECO:0000256" key="3">
    <source>
        <dbReference type="ARBA" id="ARBA00022630"/>
    </source>
</evidence>
<dbReference type="PROSITE" id="PS51387">
    <property type="entry name" value="FAD_PCMH"/>
    <property type="match status" value="1"/>
</dbReference>
<dbReference type="InterPro" id="IPR016166">
    <property type="entry name" value="FAD-bd_PCMH"/>
</dbReference>
<name>A0A7Z2VLP3_9BACL</name>
<dbReference type="SUPFAM" id="SSF56176">
    <property type="entry name" value="FAD-binding/transporter-associated domain-like"/>
    <property type="match status" value="1"/>
</dbReference>
<dbReference type="InterPro" id="IPR012951">
    <property type="entry name" value="BBE"/>
</dbReference>
<dbReference type="InterPro" id="IPR050416">
    <property type="entry name" value="FAD-linked_Oxidoreductase"/>
</dbReference>
<dbReference type="Gene3D" id="3.30.43.10">
    <property type="entry name" value="Uridine Diphospho-n-acetylenolpyruvylglucosamine Reductase, domain 2"/>
    <property type="match status" value="1"/>
</dbReference>
<dbReference type="EMBL" id="CP051680">
    <property type="protein sequence ID" value="QJD85352.1"/>
    <property type="molecule type" value="Genomic_DNA"/>
</dbReference>
<protein>
    <submittedName>
        <fullName evidence="7">FAD-binding oxidoreductase</fullName>
    </submittedName>
</protein>
<gene>
    <name evidence="7" type="ORF">HH215_20690</name>
</gene>
<dbReference type="GO" id="GO:0016491">
    <property type="term" value="F:oxidoreductase activity"/>
    <property type="evidence" value="ECO:0007669"/>
    <property type="project" value="UniProtKB-KW"/>
</dbReference>
<keyword evidence="5" id="KW-0560">Oxidoreductase</keyword>
<evidence type="ECO:0000313" key="7">
    <source>
        <dbReference type="EMBL" id="QJD85352.1"/>
    </source>
</evidence>
<evidence type="ECO:0000256" key="4">
    <source>
        <dbReference type="ARBA" id="ARBA00022827"/>
    </source>
</evidence>
<organism evidence="7 8">
    <name type="scientific">Cohnella herbarum</name>
    <dbReference type="NCBI Taxonomy" id="2728023"/>
    <lineage>
        <taxon>Bacteria</taxon>
        <taxon>Bacillati</taxon>
        <taxon>Bacillota</taxon>
        <taxon>Bacilli</taxon>
        <taxon>Bacillales</taxon>
        <taxon>Paenibacillaceae</taxon>
        <taxon>Cohnella</taxon>
    </lineage>
</organism>
<evidence type="ECO:0000256" key="1">
    <source>
        <dbReference type="ARBA" id="ARBA00001974"/>
    </source>
</evidence>
<proteinExistence type="inferred from homology"/>
<dbReference type="InterPro" id="IPR006094">
    <property type="entry name" value="Oxid_FAD_bind_N"/>
</dbReference>
<feature type="domain" description="FAD-binding PCMH-type" evidence="6">
    <location>
        <begin position="18"/>
        <end position="193"/>
    </location>
</feature>
<dbReference type="PANTHER" id="PTHR42973:SF39">
    <property type="entry name" value="FAD-BINDING PCMH-TYPE DOMAIN-CONTAINING PROTEIN"/>
    <property type="match status" value="1"/>
</dbReference>
<dbReference type="Gene3D" id="3.40.462.20">
    <property type="match status" value="1"/>
</dbReference>
<dbReference type="GO" id="GO:0071949">
    <property type="term" value="F:FAD binding"/>
    <property type="evidence" value="ECO:0007669"/>
    <property type="project" value="InterPro"/>
</dbReference>
<dbReference type="KEGG" id="cheb:HH215_20690"/>
<dbReference type="Pfam" id="PF08031">
    <property type="entry name" value="BBE"/>
    <property type="match status" value="1"/>
</dbReference>
<dbReference type="InterPro" id="IPR036318">
    <property type="entry name" value="FAD-bd_PCMH-like_sf"/>
</dbReference>
<dbReference type="Pfam" id="PF01565">
    <property type="entry name" value="FAD_binding_4"/>
    <property type="match status" value="1"/>
</dbReference>
<accession>A0A7Z2VLP3</accession>
<dbReference type="InterPro" id="IPR016167">
    <property type="entry name" value="FAD-bd_PCMH_sub1"/>
</dbReference>
<sequence length="447" mass="50201">MPGDPAYPKARLEFNRRVNKFPRVIVFCRSVRDVVNAVKWAREREVRIRVRSGRHSYEGFSTLNGGIVIDVSPMRKVSIDRHKRIATVQTGIPLGMLYSKLWTKRLAIPAGTAPDVGVAGLALGGGIGLLSRKYGLTCDSLKSVEMVVASGTNSAKRIVADNNRNADLLWASRGGGGGNFGIATSFKFRVKPIRDVAIYRILWPWKDLEAAYSAWQAWFPTVTDRLTTTIDLQSRQEGKIESTGQLLGSADELKRLIQPLLRAGTPIEVSVRTVPFIKAVEFFAESDLNLAPKFKISGTYAFKPLPPEGIRVLRRFLANAPNRHASVWSQSLAGAVARIPPTATAYVHRQARNILELSSRWFKDEEAARNADWVHRLRQALKPYTRGDYVNFPDLSIRDWQQAYYGVNFKRLTRIKRKYDPRNVFRFAQSIPPATAPRTALRKGSTR</sequence>
<dbReference type="Gene3D" id="3.30.465.10">
    <property type="match status" value="1"/>
</dbReference>
<comment type="similarity">
    <text evidence="2">Belongs to the oxygen-dependent FAD-linked oxidoreductase family.</text>
</comment>
<keyword evidence="3" id="KW-0285">Flavoprotein</keyword>
<evidence type="ECO:0000256" key="2">
    <source>
        <dbReference type="ARBA" id="ARBA00005466"/>
    </source>
</evidence>
<comment type="cofactor">
    <cofactor evidence="1">
        <name>FAD</name>
        <dbReference type="ChEBI" id="CHEBI:57692"/>
    </cofactor>
</comment>
<evidence type="ECO:0000256" key="5">
    <source>
        <dbReference type="ARBA" id="ARBA00023002"/>
    </source>
</evidence>
<dbReference type="InterPro" id="IPR016169">
    <property type="entry name" value="FAD-bd_PCMH_sub2"/>
</dbReference>
<dbReference type="Proteomes" id="UP000502248">
    <property type="component" value="Chromosome"/>
</dbReference>
<keyword evidence="4" id="KW-0274">FAD</keyword>
<evidence type="ECO:0000259" key="6">
    <source>
        <dbReference type="PROSITE" id="PS51387"/>
    </source>
</evidence>
<keyword evidence="8" id="KW-1185">Reference proteome</keyword>
<dbReference type="PANTHER" id="PTHR42973">
    <property type="entry name" value="BINDING OXIDOREDUCTASE, PUTATIVE (AFU_ORTHOLOGUE AFUA_1G17690)-RELATED"/>
    <property type="match status" value="1"/>
</dbReference>
<reference evidence="7 8" key="1">
    <citation type="submission" date="2020-04" db="EMBL/GenBank/DDBJ databases">
        <title>Genome sequencing of novel species.</title>
        <authorList>
            <person name="Heo J."/>
            <person name="Kim S.-J."/>
            <person name="Kim J.-S."/>
            <person name="Hong S.-B."/>
            <person name="Kwon S.-W."/>
        </authorList>
    </citation>
    <scope>NUCLEOTIDE SEQUENCE [LARGE SCALE GENOMIC DNA]</scope>
    <source>
        <strain evidence="7 8">MFER-1</strain>
    </source>
</reference>